<evidence type="ECO:0008006" key="8">
    <source>
        <dbReference type="Google" id="ProtNLM"/>
    </source>
</evidence>
<evidence type="ECO:0000259" key="4">
    <source>
        <dbReference type="Pfam" id="PF00732"/>
    </source>
</evidence>
<evidence type="ECO:0000256" key="2">
    <source>
        <dbReference type="PIRSR" id="PIRSR000137-2"/>
    </source>
</evidence>
<evidence type="ECO:0000256" key="3">
    <source>
        <dbReference type="SAM" id="Phobius"/>
    </source>
</evidence>
<dbReference type="Gene3D" id="3.50.50.60">
    <property type="entry name" value="FAD/NAD(P)-binding domain"/>
    <property type="match status" value="2"/>
</dbReference>
<dbReference type="AlphaFoldDB" id="A0A9N9Q179"/>
<keyword evidence="2" id="KW-0274">FAD</keyword>
<organism evidence="6 7">
    <name type="scientific">Hymenoscyphus albidus</name>
    <dbReference type="NCBI Taxonomy" id="595503"/>
    <lineage>
        <taxon>Eukaryota</taxon>
        <taxon>Fungi</taxon>
        <taxon>Dikarya</taxon>
        <taxon>Ascomycota</taxon>
        <taxon>Pezizomycotina</taxon>
        <taxon>Leotiomycetes</taxon>
        <taxon>Helotiales</taxon>
        <taxon>Helotiaceae</taxon>
        <taxon>Hymenoscyphus</taxon>
    </lineage>
</organism>
<dbReference type="Proteomes" id="UP000701801">
    <property type="component" value="Unassembled WGS sequence"/>
</dbReference>
<keyword evidence="3" id="KW-1133">Transmembrane helix</keyword>
<dbReference type="InterPro" id="IPR012132">
    <property type="entry name" value="GMC_OxRdtase"/>
</dbReference>
<dbReference type="PIRSF" id="PIRSF000137">
    <property type="entry name" value="Alcohol_oxidase"/>
    <property type="match status" value="1"/>
</dbReference>
<evidence type="ECO:0000313" key="6">
    <source>
        <dbReference type="EMBL" id="CAG8971087.1"/>
    </source>
</evidence>
<dbReference type="GO" id="GO:0016614">
    <property type="term" value="F:oxidoreductase activity, acting on CH-OH group of donors"/>
    <property type="evidence" value="ECO:0007669"/>
    <property type="project" value="InterPro"/>
</dbReference>
<dbReference type="Gene3D" id="3.30.410.40">
    <property type="match status" value="1"/>
</dbReference>
<comment type="caution">
    <text evidence="6">The sequence shown here is derived from an EMBL/GenBank/DDBJ whole genome shotgun (WGS) entry which is preliminary data.</text>
</comment>
<feature type="binding site" evidence="2">
    <location>
        <position position="260"/>
    </location>
    <ligand>
        <name>FAD</name>
        <dbReference type="ChEBI" id="CHEBI:57692"/>
    </ligand>
</feature>
<protein>
    <recommendedName>
        <fullName evidence="8">GMC oxidoreductase</fullName>
    </recommendedName>
</protein>
<dbReference type="OrthoDB" id="269227at2759"/>
<feature type="domain" description="Glucose-methanol-choline oxidoreductase N-terminal" evidence="4">
    <location>
        <begin position="120"/>
        <end position="325"/>
    </location>
</feature>
<dbReference type="GO" id="GO:0050660">
    <property type="term" value="F:flavin adenine dinucleotide binding"/>
    <property type="evidence" value="ECO:0007669"/>
    <property type="project" value="InterPro"/>
</dbReference>
<keyword evidence="3" id="KW-0812">Transmembrane</keyword>
<dbReference type="InterPro" id="IPR007867">
    <property type="entry name" value="GMC_OxRtase_C"/>
</dbReference>
<feature type="transmembrane region" description="Helical" evidence="3">
    <location>
        <begin position="12"/>
        <end position="31"/>
    </location>
</feature>
<keyword evidence="2" id="KW-0285">Flavoprotein</keyword>
<sequence length="530" mass="57326">MDISTHKIGAFGRICQAISVFLFIFAIPTISSPLYNSEAPSAAGEYDYVVVGSGPGGGTVASNLARAGYSVLLVEAGDLSNAGSDSARQNRYSHLTWRTKEGSYRVGRDNPPAGAKLLGFYYPKGSTVGGSSMINQMVTFLPPESDWNYIANLTGDQSWSAANMRSVFTRIEHKNYLTKGTAGHGFDGFFQVSMAKAQNVQNPGLAVLNAAAATFNQQTSQVTTLLNTDPNRADLNRDQTISIFSLPSKFNLTLSVNSLVTRALFSSTKCDRKPRATSVEFLTGKSIYKADPRYNSNNKGTIKQVTAWKEVIISGGAFNTPQILMLKTNHALYNERDILVFHGPFVFRGFWPSNQTNVALPNDPVGVYGMSMVKMHPQNTAGTVKLTSSNPQDIPDINFNLSKIGRETDLGAMKDVVTWARGVYGAIKAPAGPVKLLEPPPGKTKAEDEDWITAQTFGHHPTSTSTIGSDNDPMAVLDSRFRVRGVTGLRVVDASTFPRIPGVFPVVATFMVGQKGSDTIIEDVKKPDVC</sequence>
<dbReference type="Pfam" id="PF00732">
    <property type="entry name" value="GMC_oxred_N"/>
    <property type="match status" value="1"/>
</dbReference>
<dbReference type="Pfam" id="PF05199">
    <property type="entry name" value="GMC_oxred_C"/>
    <property type="match status" value="1"/>
</dbReference>
<reference evidence="6" key="1">
    <citation type="submission" date="2021-07" db="EMBL/GenBank/DDBJ databases">
        <authorList>
            <person name="Durling M."/>
        </authorList>
    </citation>
    <scope>NUCLEOTIDE SEQUENCE</scope>
</reference>
<evidence type="ECO:0000259" key="5">
    <source>
        <dbReference type="Pfam" id="PF05199"/>
    </source>
</evidence>
<dbReference type="SUPFAM" id="SSF51905">
    <property type="entry name" value="FAD/NAD(P)-binding domain"/>
    <property type="match status" value="1"/>
</dbReference>
<dbReference type="InterPro" id="IPR000172">
    <property type="entry name" value="GMC_OxRdtase_N"/>
</dbReference>
<feature type="domain" description="Glucose-methanol-choline oxidoreductase C-terminal" evidence="5">
    <location>
        <begin position="380"/>
        <end position="513"/>
    </location>
</feature>
<dbReference type="EMBL" id="CAJVRM010000007">
    <property type="protein sequence ID" value="CAG8971087.1"/>
    <property type="molecule type" value="Genomic_DNA"/>
</dbReference>
<dbReference type="PANTHER" id="PTHR11552:SF80">
    <property type="entry name" value="GMC OXIDOREDUCTASE"/>
    <property type="match status" value="1"/>
</dbReference>
<keyword evidence="3" id="KW-0472">Membrane</keyword>
<proteinExistence type="inferred from homology"/>
<dbReference type="InterPro" id="IPR036188">
    <property type="entry name" value="FAD/NAD-bd_sf"/>
</dbReference>
<evidence type="ECO:0000313" key="7">
    <source>
        <dbReference type="Proteomes" id="UP000701801"/>
    </source>
</evidence>
<comment type="similarity">
    <text evidence="1">Belongs to the GMC oxidoreductase family.</text>
</comment>
<keyword evidence="7" id="KW-1185">Reference proteome</keyword>
<feature type="binding site" evidence="2">
    <location>
        <begin position="135"/>
        <end position="138"/>
    </location>
    <ligand>
        <name>FAD</name>
        <dbReference type="ChEBI" id="CHEBI:57692"/>
    </ligand>
</feature>
<dbReference type="SUPFAM" id="SSF54373">
    <property type="entry name" value="FAD-linked reductases, C-terminal domain"/>
    <property type="match status" value="1"/>
</dbReference>
<comment type="cofactor">
    <cofactor evidence="2">
        <name>FAD</name>
        <dbReference type="ChEBI" id="CHEBI:57692"/>
    </cofactor>
</comment>
<evidence type="ECO:0000256" key="1">
    <source>
        <dbReference type="ARBA" id="ARBA00010790"/>
    </source>
</evidence>
<dbReference type="PANTHER" id="PTHR11552">
    <property type="entry name" value="GLUCOSE-METHANOL-CHOLINE GMC OXIDOREDUCTASE"/>
    <property type="match status" value="1"/>
</dbReference>
<accession>A0A9N9Q179</accession>
<name>A0A9N9Q179_9HELO</name>
<gene>
    <name evidence="6" type="ORF">HYALB_00009687</name>
</gene>